<dbReference type="SMART" id="SM00088">
    <property type="entry name" value="PINT"/>
    <property type="match status" value="1"/>
</dbReference>
<accession>A0A8H8RSD3</accession>
<dbReference type="PANTHER" id="PTHR10678">
    <property type="entry name" value="26S PROTEASOME NON-ATPASE REGULATORY SUBUNIT 11/COP9 SIGNALOSOME COMPLEX SUBUNIT 2"/>
    <property type="match status" value="1"/>
</dbReference>
<reference evidence="4 5" key="1">
    <citation type="submission" date="2018-05" db="EMBL/GenBank/DDBJ databases">
        <title>Genome sequencing and assembly of the regulated plant pathogen Lachnellula willkommii and related sister species for the development of diagnostic species identification markers.</title>
        <authorList>
            <person name="Giroux E."/>
            <person name="Bilodeau G."/>
        </authorList>
    </citation>
    <scope>NUCLEOTIDE SEQUENCE [LARGE SCALE GENOMIC DNA]</scope>
    <source>
        <strain evidence="4 5">CBS 160.35</strain>
    </source>
</reference>
<dbReference type="OrthoDB" id="1418352at2759"/>
<dbReference type="PROSITE" id="PS50250">
    <property type="entry name" value="PCI"/>
    <property type="match status" value="1"/>
</dbReference>
<keyword evidence="2 4" id="KW-0647">Proteasome</keyword>
<dbReference type="InterPro" id="IPR040773">
    <property type="entry name" value="Rpn6_N"/>
</dbReference>
<keyword evidence="5" id="KW-1185">Reference proteome</keyword>
<protein>
    <submittedName>
        <fullName evidence="4">Putative 26S proteasome regulatory subunit</fullName>
    </submittedName>
</protein>
<evidence type="ECO:0000313" key="4">
    <source>
        <dbReference type="EMBL" id="TVY40365.1"/>
    </source>
</evidence>
<organism evidence="4 5">
    <name type="scientific">Lachnellula occidentalis</name>
    <dbReference type="NCBI Taxonomy" id="215460"/>
    <lineage>
        <taxon>Eukaryota</taxon>
        <taxon>Fungi</taxon>
        <taxon>Dikarya</taxon>
        <taxon>Ascomycota</taxon>
        <taxon>Pezizomycotina</taxon>
        <taxon>Leotiomycetes</taxon>
        <taxon>Helotiales</taxon>
        <taxon>Lachnaceae</taxon>
        <taxon>Lachnellula</taxon>
    </lineage>
</organism>
<dbReference type="Gene3D" id="1.25.40.570">
    <property type="match status" value="1"/>
</dbReference>
<evidence type="ECO:0000259" key="3">
    <source>
        <dbReference type="PROSITE" id="PS50250"/>
    </source>
</evidence>
<evidence type="ECO:0000256" key="2">
    <source>
        <dbReference type="ARBA" id="ARBA00022942"/>
    </source>
</evidence>
<comment type="caution">
    <text evidence="4">The sequence shown here is derived from an EMBL/GenBank/DDBJ whole genome shotgun (WGS) entry which is preliminary data.</text>
</comment>
<evidence type="ECO:0000256" key="1">
    <source>
        <dbReference type="ARBA" id="ARBA00007454"/>
    </source>
</evidence>
<dbReference type="InterPro" id="IPR040780">
    <property type="entry name" value="Rpn6_C_helix"/>
</dbReference>
<dbReference type="Pfam" id="PF18055">
    <property type="entry name" value="RPN6_N"/>
    <property type="match status" value="1"/>
</dbReference>
<dbReference type="InterPro" id="IPR050871">
    <property type="entry name" value="26S_Proteasome/COP9_Components"/>
</dbReference>
<dbReference type="Pfam" id="PF01399">
    <property type="entry name" value="PCI"/>
    <property type="match status" value="1"/>
</dbReference>
<dbReference type="InterPro" id="IPR036390">
    <property type="entry name" value="WH_DNA-bd_sf"/>
</dbReference>
<gene>
    <name evidence="4" type="primary">rpn6</name>
    <name evidence="4" type="ORF">LOCC1_G004180</name>
</gene>
<dbReference type="EMBL" id="QGMI01000458">
    <property type="protein sequence ID" value="TVY40365.1"/>
    <property type="molecule type" value="Genomic_DNA"/>
</dbReference>
<dbReference type="SUPFAM" id="SSF46785">
    <property type="entry name" value="Winged helix' DNA-binding domain"/>
    <property type="match status" value="1"/>
</dbReference>
<name>A0A8H8RSD3_9HELO</name>
<dbReference type="GO" id="GO:0000502">
    <property type="term" value="C:proteasome complex"/>
    <property type="evidence" value="ECO:0007669"/>
    <property type="project" value="UniProtKB-KW"/>
</dbReference>
<proteinExistence type="inferred from homology"/>
<sequence length="423" mass="47300">MAPADSARIAEAKKLAKTDPKKAEAQYKDIISKPPSVTSEAAVREYEVALVSLGELYRDGKRANDLVDLITTSRTVMSSFAKAKTAKLVRQLLDLFHAIPDTTDIQVSVTKSCIEWATSERRGFLRQNLETRLVALYMVKASYYDALNLINSLLKELKRLDDKLVLVEVQLLESRVYHALGNVPKGRAALTSARTSAASVYTPPMLQAGLDMQSGKLHAEDKDFNTAFSYFIEALDGYHTQDEPEKATAALQYMLLCKVMLNLADDVNQLMTSKQALKYAGKNLEAMKAIARAHSNRSLEEYEKALGDYRHELGSDPFIRNHLRRLYDAMLEQNLIKVIEPFSRVEIEHIAKMVGLDTQQVERKLSQMILDKVIIGVLDQGAGCLIIFDETERDEGYDAALATIEKLSSVVDVLYTNQASMLE</sequence>
<evidence type="ECO:0000313" key="5">
    <source>
        <dbReference type="Proteomes" id="UP000443090"/>
    </source>
</evidence>
<dbReference type="FunFam" id="1.25.40.570:FF:000010">
    <property type="entry name" value="26S proteasome regulatory subunit RPN6"/>
    <property type="match status" value="1"/>
</dbReference>
<dbReference type="AlphaFoldDB" id="A0A8H8RSD3"/>
<dbReference type="Proteomes" id="UP000443090">
    <property type="component" value="Unassembled WGS sequence"/>
</dbReference>
<comment type="similarity">
    <text evidence="1">Belongs to the proteasome subunit S9 family.</text>
</comment>
<dbReference type="Pfam" id="PF18503">
    <property type="entry name" value="RPN6_C_helix"/>
    <property type="match status" value="1"/>
</dbReference>
<dbReference type="InterPro" id="IPR000717">
    <property type="entry name" value="PCI_dom"/>
</dbReference>
<dbReference type="SMART" id="SM00753">
    <property type="entry name" value="PAM"/>
    <property type="match status" value="1"/>
</dbReference>
<feature type="domain" description="PCI" evidence="3">
    <location>
        <begin position="223"/>
        <end position="392"/>
    </location>
</feature>